<dbReference type="SUPFAM" id="SSF90123">
    <property type="entry name" value="ABC transporter transmembrane region"/>
    <property type="match status" value="1"/>
</dbReference>
<dbReference type="SUPFAM" id="SSF52540">
    <property type="entry name" value="P-loop containing nucleoside triphosphate hydrolases"/>
    <property type="match status" value="1"/>
</dbReference>
<dbReference type="InterPro" id="IPR003439">
    <property type="entry name" value="ABC_transporter-like_ATP-bd"/>
</dbReference>
<dbReference type="eggNOG" id="KOG0057">
    <property type="taxonomic scope" value="Eukaryota"/>
</dbReference>
<evidence type="ECO:0000256" key="10">
    <source>
        <dbReference type="ARBA" id="ARBA00023136"/>
    </source>
</evidence>
<evidence type="ECO:0000259" key="13">
    <source>
        <dbReference type="PROSITE" id="PS50929"/>
    </source>
</evidence>
<accession>L1J3B9</accession>
<organism evidence="14">
    <name type="scientific">Guillardia theta (strain CCMP2712)</name>
    <name type="common">Cryptophyte</name>
    <dbReference type="NCBI Taxonomy" id="905079"/>
    <lineage>
        <taxon>Eukaryota</taxon>
        <taxon>Cryptophyceae</taxon>
        <taxon>Pyrenomonadales</taxon>
        <taxon>Geminigeraceae</taxon>
        <taxon>Guillardia</taxon>
    </lineage>
</organism>
<dbReference type="STRING" id="905079.L1J3B9"/>
<evidence type="ECO:0000256" key="4">
    <source>
        <dbReference type="ARBA" id="ARBA00022448"/>
    </source>
</evidence>
<dbReference type="Pfam" id="PF00005">
    <property type="entry name" value="ABC_tran"/>
    <property type="match status" value="1"/>
</dbReference>
<evidence type="ECO:0008006" key="17">
    <source>
        <dbReference type="Google" id="ProtNLM"/>
    </source>
</evidence>
<evidence type="ECO:0000313" key="14">
    <source>
        <dbReference type="EMBL" id="EKX42782.1"/>
    </source>
</evidence>
<dbReference type="GO" id="GO:0016887">
    <property type="term" value="F:ATP hydrolysis activity"/>
    <property type="evidence" value="ECO:0007669"/>
    <property type="project" value="InterPro"/>
</dbReference>
<dbReference type="Gene3D" id="3.40.50.300">
    <property type="entry name" value="P-loop containing nucleotide triphosphate hydrolases"/>
    <property type="match status" value="1"/>
</dbReference>
<evidence type="ECO:0000256" key="7">
    <source>
        <dbReference type="ARBA" id="ARBA00022741"/>
    </source>
</evidence>
<evidence type="ECO:0000313" key="16">
    <source>
        <dbReference type="Proteomes" id="UP000011087"/>
    </source>
</evidence>
<feature type="transmembrane region" description="Helical" evidence="11">
    <location>
        <begin position="175"/>
        <end position="194"/>
    </location>
</feature>
<evidence type="ECO:0000256" key="5">
    <source>
        <dbReference type="ARBA" id="ARBA00022475"/>
    </source>
</evidence>
<evidence type="ECO:0000256" key="11">
    <source>
        <dbReference type="SAM" id="Phobius"/>
    </source>
</evidence>
<keyword evidence="16" id="KW-1185">Reference proteome</keyword>
<dbReference type="GO" id="GO:0005743">
    <property type="term" value="C:mitochondrial inner membrane"/>
    <property type="evidence" value="ECO:0007669"/>
    <property type="project" value="TreeGrafter"/>
</dbReference>
<dbReference type="InterPro" id="IPR027417">
    <property type="entry name" value="P-loop_NTPase"/>
</dbReference>
<dbReference type="PANTHER" id="PTHR24221">
    <property type="entry name" value="ATP-BINDING CASSETTE SUB-FAMILY B"/>
    <property type="match status" value="1"/>
</dbReference>
<sequence>MYKSFLKGSGKTAVVFCCAIVLFAKFVRVSTPFMYQYVLDTVSTGAVSVSPVFRSIFPFVDNGVLNVFQGSFFLIAVYTVSKIFAQFLQSANDVLFARTVQPAVRVFGREALASLYRMPLSFHTGSNTGALTRSMERGMRAIIAVLSRLLLHLVPQAIELLLVSAIVWWKAGPELALVCFATVAVYCAFTIQTVQQRAHYLEEMNKSDNLATNRLLDGLLHYEAVTLNNRQSHEILRYDEKIVDYQRAQLKSSISLAVLNWGQKCIEALGSGYLLFRTASSVLSGTMTVGEMIMINTLLLQLMGPLDHLGANYMFLMQGMVDAKEMFRIIQDKSSQENDRETAKPLLVSRGDVEFKNIHFSYVDHAGQEDKGRSHKEHVLCGLDLKIPGGSYVAVVGESGCGKSTLTRLLTRTVTAKEGDVIVDGQDVRDVTFQSLRDNVALVHQDPSLFNEDIAYNIAYGKYGCTEEVCEALSAAESAQLQPVIAKMNNGIYSMVGDRGQRLSGGQRQRVALARALVKDAPILICDEATSALDVKTESNMMDRLRDLRRGKTTLLIAHRLSSIVNCDEIIVMHQGKVVERGPHAELLGLNGRYAAMWAQQAKEGSKVVEDDAVSEDLVEVAVGSSMSSDSGCGCGHAH</sequence>
<dbReference type="GeneID" id="17299486"/>
<evidence type="ECO:0000256" key="1">
    <source>
        <dbReference type="ARBA" id="ARBA00004225"/>
    </source>
</evidence>
<protein>
    <recommendedName>
        <fullName evidence="17">ABC transporter</fullName>
    </recommendedName>
</protein>
<dbReference type="EMBL" id="JH993014">
    <property type="protein sequence ID" value="EKX42782.1"/>
    <property type="molecule type" value="Genomic_DNA"/>
</dbReference>
<keyword evidence="6 11" id="KW-0812">Transmembrane</keyword>
<dbReference type="SMART" id="SM00382">
    <property type="entry name" value="AAA"/>
    <property type="match status" value="1"/>
</dbReference>
<evidence type="ECO:0000259" key="12">
    <source>
        <dbReference type="PROSITE" id="PS50893"/>
    </source>
</evidence>
<dbReference type="InterPro" id="IPR017871">
    <property type="entry name" value="ABC_transporter-like_CS"/>
</dbReference>
<evidence type="ECO:0000256" key="9">
    <source>
        <dbReference type="ARBA" id="ARBA00022989"/>
    </source>
</evidence>
<dbReference type="HOGENOM" id="CLU_000604_84_1_1"/>
<feature type="domain" description="ABC transporter" evidence="12">
    <location>
        <begin position="353"/>
        <end position="600"/>
    </location>
</feature>
<keyword evidence="8" id="KW-0067">ATP-binding</keyword>
<dbReference type="GO" id="GO:0140359">
    <property type="term" value="F:ABC-type transporter activity"/>
    <property type="evidence" value="ECO:0007669"/>
    <property type="project" value="InterPro"/>
</dbReference>
<dbReference type="PaxDb" id="55529-EKX42782"/>
<evidence type="ECO:0000256" key="6">
    <source>
        <dbReference type="ARBA" id="ARBA00022692"/>
    </source>
</evidence>
<dbReference type="AlphaFoldDB" id="L1J3B9"/>
<dbReference type="RefSeq" id="XP_005829762.1">
    <property type="nucleotide sequence ID" value="XM_005829705.1"/>
</dbReference>
<dbReference type="CDD" id="cd18582">
    <property type="entry name" value="ABC_6TM_ATM1_ABCB7"/>
    <property type="match status" value="1"/>
</dbReference>
<proteinExistence type="predicted"/>
<keyword evidence="4" id="KW-0813">Transport</keyword>
<dbReference type="InterPro" id="IPR039421">
    <property type="entry name" value="Type_1_exporter"/>
</dbReference>
<name>L1J3B9_GUITC</name>
<reference evidence="15" key="3">
    <citation type="submission" date="2016-03" db="UniProtKB">
        <authorList>
            <consortium name="EnsemblProtists"/>
        </authorList>
    </citation>
    <scope>IDENTIFICATION</scope>
</reference>
<feature type="domain" description="ABC transmembrane type-1" evidence="13">
    <location>
        <begin position="15"/>
        <end position="318"/>
    </location>
</feature>
<dbReference type="GO" id="GO:0005886">
    <property type="term" value="C:plasma membrane"/>
    <property type="evidence" value="ECO:0007669"/>
    <property type="project" value="UniProtKB-SubCell"/>
</dbReference>
<dbReference type="InterPro" id="IPR036640">
    <property type="entry name" value="ABC1_TM_sf"/>
</dbReference>
<dbReference type="Gene3D" id="1.20.1560.10">
    <property type="entry name" value="ABC transporter type 1, transmembrane domain"/>
    <property type="match status" value="1"/>
</dbReference>
<dbReference type="Proteomes" id="UP000011087">
    <property type="component" value="Unassembled WGS sequence"/>
</dbReference>
<dbReference type="KEGG" id="gtt:GUITHDRAFT_87943"/>
<keyword evidence="9 11" id="KW-1133">Transmembrane helix</keyword>
<dbReference type="InterPro" id="IPR011527">
    <property type="entry name" value="ABC1_TM_dom"/>
</dbReference>
<dbReference type="GO" id="GO:0005524">
    <property type="term" value="F:ATP binding"/>
    <property type="evidence" value="ECO:0007669"/>
    <property type="project" value="UniProtKB-KW"/>
</dbReference>
<reference evidence="16" key="2">
    <citation type="submission" date="2012-11" db="EMBL/GenBank/DDBJ databases">
        <authorList>
            <person name="Kuo A."/>
            <person name="Curtis B.A."/>
            <person name="Tanifuji G."/>
            <person name="Burki F."/>
            <person name="Gruber A."/>
            <person name="Irimia M."/>
            <person name="Maruyama S."/>
            <person name="Arias M.C."/>
            <person name="Ball S.G."/>
            <person name="Gile G.H."/>
            <person name="Hirakawa Y."/>
            <person name="Hopkins J.F."/>
            <person name="Rensing S.A."/>
            <person name="Schmutz J."/>
            <person name="Symeonidi A."/>
            <person name="Elias M."/>
            <person name="Eveleigh R.J."/>
            <person name="Herman E.K."/>
            <person name="Klute M.J."/>
            <person name="Nakayama T."/>
            <person name="Obornik M."/>
            <person name="Reyes-Prieto A."/>
            <person name="Armbrust E.V."/>
            <person name="Aves S.J."/>
            <person name="Beiko R.G."/>
            <person name="Coutinho P."/>
            <person name="Dacks J.B."/>
            <person name="Durnford D.G."/>
            <person name="Fast N.M."/>
            <person name="Green B.R."/>
            <person name="Grisdale C."/>
            <person name="Hempe F."/>
            <person name="Henrissat B."/>
            <person name="Hoppner M.P."/>
            <person name="Ishida K.-I."/>
            <person name="Kim E."/>
            <person name="Koreny L."/>
            <person name="Kroth P.G."/>
            <person name="Liu Y."/>
            <person name="Malik S.-B."/>
            <person name="Maier U.G."/>
            <person name="McRose D."/>
            <person name="Mock T."/>
            <person name="Neilson J.A."/>
            <person name="Onodera N.T."/>
            <person name="Poole A.M."/>
            <person name="Pritham E.J."/>
            <person name="Richards T.A."/>
            <person name="Rocap G."/>
            <person name="Roy S.W."/>
            <person name="Sarai C."/>
            <person name="Schaack S."/>
            <person name="Shirato S."/>
            <person name="Slamovits C.H."/>
            <person name="Spencer D.F."/>
            <person name="Suzuki S."/>
            <person name="Worden A.Z."/>
            <person name="Zauner S."/>
            <person name="Barry K."/>
            <person name="Bell C."/>
            <person name="Bharti A.K."/>
            <person name="Crow J.A."/>
            <person name="Grimwood J."/>
            <person name="Kramer R."/>
            <person name="Lindquist E."/>
            <person name="Lucas S."/>
            <person name="Salamov A."/>
            <person name="McFadden G.I."/>
            <person name="Lane C.E."/>
            <person name="Keeling P.J."/>
            <person name="Gray M.W."/>
            <person name="Grigoriev I.V."/>
            <person name="Archibald J.M."/>
        </authorList>
    </citation>
    <scope>NUCLEOTIDE SEQUENCE</scope>
    <source>
        <strain evidence="16">CCMP2712</strain>
    </source>
</reference>
<dbReference type="OMA" id="ITEYNIL"/>
<dbReference type="PANTHER" id="PTHR24221:SF402">
    <property type="entry name" value="IRON-SULFUR CLUSTERS TRANSPORTER ABCB7, MITOCHONDRIAL"/>
    <property type="match status" value="1"/>
</dbReference>
<evidence type="ECO:0000256" key="2">
    <source>
        <dbReference type="ARBA" id="ARBA00004229"/>
    </source>
</evidence>
<keyword evidence="7" id="KW-0547">Nucleotide-binding</keyword>
<dbReference type="GO" id="GO:0006879">
    <property type="term" value="P:intracellular iron ion homeostasis"/>
    <property type="evidence" value="ECO:0007669"/>
    <property type="project" value="TreeGrafter"/>
</dbReference>
<dbReference type="Pfam" id="PF00664">
    <property type="entry name" value="ABC_membrane"/>
    <property type="match status" value="1"/>
</dbReference>
<dbReference type="PROSITE" id="PS00211">
    <property type="entry name" value="ABC_TRANSPORTER_1"/>
    <property type="match status" value="1"/>
</dbReference>
<reference evidence="14 16" key="1">
    <citation type="journal article" date="2012" name="Nature">
        <title>Algal genomes reveal evolutionary mosaicism and the fate of nucleomorphs.</title>
        <authorList>
            <consortium name="DOE Joint Genome Institute"/>
            <person name="Curtis B.A."/>
            <person name="Tanifuji G."/>
            <person name="Burki F."/>
            <person name="Gruber A."/>
            <person name="Irimia M."/>
            <person name="Maruyama S."/>
            <person name="Arias M.C."/>
            <person name="Ball S.G."/>
            <person name="Gile G.H."/>
            <person name="Hirakawa Y."/>
            <person name="Hopkins J.F."/>
            <person name="Kuo A."/>
            <person name="Rensing S.A."/>
            <person name="Schmutz J."/>
            <person name="Symeonidi A."/>
            <person name="Elias M."/>
            <person name="Eveleigh R.J."/>
            <person name="Herman E.K."/>
            <person name="Klute M.J."/>
            <person name="Nakayama T."/>
            <person name="Obornik M."/>
            <person name="Reyes-Prieto A."/>
            <person name="Armbrust E.V."/>
            <person name="Aves S.J."/>
            <person name="Beiko R.G."/>
            <person name="Coutinho P."/>
            <person name="Dacks J.B."/>
            <person name="Durnford D.G."/>
            <person name="Fast N.M."/>
            <person name="Green B.R."/>
            <person name="Grisdale C.J."/>
            <person name="Hempel F."/>
            <person name="Henrissat B."/>
            <person name="Hoppner M.P."/>
            <person name="Ishida K."/>
            <person name="Kim E."/>
            <person name="Koreny L."/>
            <person name="Kroth P.G."/>
            <person name="Liu Y."/>
            <person name="Malik S.B."/>
            <person name="Maier U.G."/>
            <person name="McRose D."/>
            <person name="Mock T."/>
            <person name="Neilson J.A."/>
            <person name="Onodera N.T."/>
            <person name="Poole A.M."/>
            <person name="Pritham E.J."/>
            <person name="Richards T.A."/>
            <person name="Rocap G."/>
            <person name="Roy S.W."/>
            <person name="Sarai C."/>
            <person name="Schaack S."/>
            <person name="Shirato S."/>
            <person name="Slamovits C.H."/>
            <person name="Spencer D.F."/>
            <person name="Suzuki S."/>
            <person name="Worden A.Z."/>
            <person name="Zauner S."/>
            <person name="Barry K."/>
            <person name="Bell C."/>
            <person name="Bharti A.K."/>
            <person name="Crow J.A."/>
            <person name="Grimwood J."/>
            <person name="Kramer R."/>
            <person name="Lindquist E."/>
            <person name="Lucas S."/>
            <person name="Salamov A."/>
            <person name="McFadden G.I."/>
            <person name="Lane C.E."/>
            <person name="Keeling P.J."/>
            <person name="Gray M.W."/>
            <person name="Grigoriev I.V."/>
            <person name="Archibald J.M."/>
        </authorList>
    </citation>
    <scope>NUCLEOTIDE SEQUENCE</scope>
    <source>
        <strain evidence="14 16">CCMP2712</strain>
    </source>
</reference>
<dbReference type="PROSITE" id="PS50929">
    <property type="entry name" value="ABC_TM1F"/>
    <property type="match status" value="1"/>
</dbReference>
<comment type="subcellular location">
    <subcellularLocation>
        <location evidence="3">Cell membrane</location>
        <topology evidence="3">Multi-pass membrane protein</topology>
    </subcellularLocation>
    <subcellularLocation>
        <location evidence="1">Mitochondrion membrane</location>
        <topology evidence="1">Multi-pass membrane protein</topology>
    </subcellularLocation>
    <subcellularLocation>
        <location evidence="2">Plastid</location>
        <location evidence="2">Chloroplast</location>
    </subcellularLocation>
</comment>
<dbReference type="GO" id="GO:0009507">
    <property type="term" value="C:chloroplast"/>
    <property type="evidence" value="ECO:0007669"/>
    <property type="project" value="UniProtKB-SubCell"/>
</dbReference>
<feature type="transmembrane region" description="Helical" evidence="11">
    <location>
        <begin position="12"/>
        <end position="35"/>
    </location>
</feature>
<dbReference type="InterPro" id="IPR003593">
    <property type="entry name" value="AAA+_ATPase"/>
</dbReference>
<dbReference type="EnsemblProtists" id="EKX42782">
    <property type="protein sequence ID" value="EKX42782"/>
    <property type="gene ID" value="GUITHDRAFT_87943"/>
</dbReference>
<keyword evidence="10 11" id="KW-0472">Membrane</keyword>
<gene>
    <name evidence="14" type="ORF">GUITHDRAFT_87943</name>
</gene>
<feature type="transmembrane region" description="Helical" evidence="11">
    <location>
        <begin position="55"/>
        <end position="80"/>
    </location>
</feature>
<evidence type="ECO:0000256" key="3">
    <source>
        <dbReference type="ARBA" id="ARBA00004651"/>
    </source>
</evidence>
<evidence type="ECO:0000313" key="15">
    <source>
        <dbReference type="EnsemblProtists" id="EKX42782"/>
    </source>
</evidence>
<dbReference type="PROSITE" id="PS50893">
    <property type="entry name" value="ABC_TRANSPORTER_2"/>
    <property type="match status" value="1"/>
</dbReference>
<keyword evidence="5" id="KW-1003">Cell membrane</keyword>
<feature type="transmembrane region" description="Helical" evidence="11">
    <location>
        <begin position="141"/>
        <end position="169"/>
    </location>
</feature>
<dbReference type="OrthoDB" id="6500128at2759"/>
<evidence type="ECO:0000256" key="8">
    <source>
        <dbReference type="ARBA" id="ARBA00022840"/>
    </source>
</evidence>
<dbReference type="FunFam" id="3.40.50.300:FF:000221">
    <property type="entry name" value="Multidrug ABC transporter ATP-binding protein"/>
    <property type="match status" value="1"/>
</dbReference>